<evidence type="ECO:0000313" key="2">
    <source>
        <dbReference type="Proteomes" id="UP000510869"/>
    </source>
</evidence>
<sequence>MLNIGLDGGLSVLGLGVVAWLASKIVDRILDWAFGKKIIERCIKEVRWRVRAFKTRGDPLKITYEIKYSPTSNYSVRETKKIVSEGLKTAGEHSKGRAEIDTLAWDEQRGENGFVEIDYIECDYPFQMEVSLIEDLDNLRETFSQLGGKNSRINPL</sequence>
<dbReference type="Proteomes" id="UP000510869">
    <property type="component" value="Chromosome"/>
</dbReference>
<organism evidence="1 2">
    <name type="scientific">Natrinema zhouii</name>
    <dbReference type="NCBI Taxonomy" id="1710539"/>
    <lineage>
        <taxon>Archaea</taxon>
        <taxon>Methanobacteriati</taxon>
        <taxon>Methanobacteriota</taxon>
        <taxon>Stenosarchaea group</taxon>
        <taxon>Halobacteria</taxon>
        <taxon>Halobacteriales</taxon>
        <taxon>Natrialbaceae</taxon>
        <taxon>Natrinema</taxon>
    </lineage>
</organism>
<evidence type="ECO:0000313" key="1">
    <source>
        <dbReference type="EMBL" id="QLK26178.1"/>
    </source>
</evidence>
<dbReference type="RefSeq" id="WP_180841357.1">
    <property type="nucleotide sequence ID" value="NZ_CP059154.1"/>
</dbReference>
<dbReference type="AlphaFoldDB" id="A0A7D6CP52"/>
<gene>
    <name evidence="1" type="ORF">HYG81_00700</name>
</gene>
<proteinExistence type="predicted"/>
<protein>
    <submittedName>
        <fullName evidence="1">Uncharacterized protein</fullName>
    </submittedName>
</protein>
<dbReference type="KEGG" id="nay:HYG81_00700"/>
<reference evidence="1 2" key="1">
    <citation type="submission" date="2020-07" db="EMBL/GenBank/DDBJ databases">
        <title>Natrinema (YPL30) sp. nov. and Haloterrigena xxxxxx (YPL8) sp. nov., isolated from a salt mine.</title>
        <authorList>
            <person name="Cui H."/>
        </authorList>
    </citation>
    <scope>NUCLEOTIDE SEQUENCE [LARGE SCALE GENOMIC DNA]</scope>
    <source>
        <strain evidence="1 2">YPL13</strain>
    </source>
</reference>
<dbReference type="EMBL" id="CP059154">
    <property type="protein sequence ID" value="QLK26178.1"/>
    <property type="molecule type" value="Genomic_DNA"/>
</dbReference>
<name>A0A7D6CP52_9EURY</name>
<keyword evidence="2" id="KW-1185">Reference proteome</keyword>
<accession>A0A7D6CP52</accession>
<dbReference type="GeneID" id="56141679"/>